<dbReference type="GO" id="GO:0003796">
    <property type="term" value="F:lysozyme activity"/>
    <property type="evidence" value="ECO:0007669"/>
    <property type="project" value="InterPro"/>
</dbReference>
<feature type="domain" description="LysM" evidence="6">
    <location>
        <begin position="349"/>
        <end position="393"/>
    </location>
</feature>
<keyword evidence="2 7" id="KW-0378">Hydrolase</keyword>
<evidence type="ECO:0000256" key="5">
    <source>
        <dbReference type="SAM" id="SignalP"/>
    </source>
</evidence>
<comment type="caution">
    <text evidence="7">The sequence shown here is derived from an EMBL/GenBank/DDBJ whole genome shotgun (WGS) entry which is preliminary data.</text>
</comment>
<dbReference type="RefSeq" id="WP_045625746.1">
    <property type="nucleotide sequence ID" value="NZ_BAYM01000051.1"/>
</dbReference>
<dbReference type="GO" id="GO:0009253">
    <property type="term" value="P:peptidoglycan catabolic process"/>
    <property type="evidence" value="ECO:0007669"/>
    <property type="project" value="InterPro"/>
</dbReference>
<evidence type="ECO:0000313" key="7">
    <source>
        <dbReference type="EMBL" id="GAN36176.1"/>
    </source>
</evidence>
<evidence type="ECO:0000256" key="2">
    <source>
        <dbReference type="ARBA" id="ARBA00022801"/>
    </source>
</evidence>
<dbReference type="Gene3D" id="3.20.20.80">
    <property type="entry name" value="Glycosidases"/>
    <property type="match status" value="1"/>
</dbReference>
<dbReference type="CDD" id="cd00118">
    <property type="entry name" value="LysM"/>
    <property type="match status" value="1"/>
</dbReference>
<name>A0A0C9PMI3_LACPA</name>
<evidence type="ECO:0000256" key="4">
    <source>
        <dbReference type="SAM" id="MobiDB-lite"/>
    </source>
</evidence>
<keyword evidence="3" id="KW-0326">Glycosidase</keyword>
<dbReference type="InterPro" id="IPR003646">
    <property type="entry name" value="SH3-like_bac-type"/>
</dbReference>
<dbReference type="InterPro" id="IPR036779">
    <property type="entry name" value="LysM_dom_sf"/>
</dbReference>
<comment type="similarity">
    <text evidence="1">Belongs to the glycosyl hydrolase 25 family.</text>
</comment>
<dbReference type="InterPro" id="IPR018392">
    <property type="entry name" value="LysM"/>
</dbReference>
<dbReference type="GO" id="GO:0016998">
    <property type="term" value="P:cell wall macromolecule catabolic process"/>
    <property type="evidence" value="ECO:0007669"/>
    <property type="project" value="InterPro"/>
</dbReference>
<dbReference type="Gene3D" id="3.10.350.10">
    <property type="entry name" value="LysM domain"/>
    <property type="match status" value="1"/>
</dbReference>
<dbReference type="Pfam" id="PF08460">
    <property type="entry name" value="SH3_5"/>
    <property type="match status" value="1"/>
</dbReference>
<feature type="chain" id="PRO_5002200729" evidence="5">
    <location>
        <begin position="29"/>
        <end position="394"/>
    </location>
</feature>
<evidence type="ECO:0000256" key="1">
    <source>
        <dbReference type="ARBA" id="ARBA00010646"/>
    </source>
</evidence>
<dbReference type="InterPro" id="IPR018077">
    <property type="entry name" value="Glyco_hydro_fam25_subgr"/>
</dbReference>
<dbReference type="EMBL" id="BAYM01000051">
    <property type="protein sequence ID" value="GAN36176.1"/>
    <property type="molecule type" value="Genomic_DNA"/>
</dbReference>
<evidence type="ECO:0000313" key="8">
    <source>
        <dbReference type="Proteomes" id="UP000032552"/>
    </source>
</evidence>
<dbReference type="Gene3D" id="2.30.30.40">
    <property type="entry name" value="SH3 Domains"/>
    <property type="match status" value="1"/>
</dbReference>
<keyword evidence="5" id="KW-0732">Signal</keyword>
<dbReference type="SUPFAM" id="SSF51445">
    <property type="entry name" value="(Trans)glycosidases"/>
    <property type="match status" value="1"/>
</dbReference>
<organism evidence="7 8">
    <name type="scientific">Lacticaseibacillus paracasei NRIC 0644</name>
    <dbReference type="NCBI Taxonomy" id="1435038"/>
    <lineage>
        <taxon>Bacteria</taxon>
        <taxon>Bacillati</taxon>
        <taxon>Bacillota</taxon>
        <taxon>Bacilli</taxon>
        <taxon>Lactobacillales</taxon>
        <taxon>Lactobacillaceae</taxon>
        <taxon>Lacticaseibacillus</taxon>
    </lineage>
</organism>
<dbReference type="SMART" id="SM00641">
    <property type="entry name" value="Glyco_25"/>
    <property type="match status" value="1"/>
</dbReference>
<accession>A0A0C9PMI3</accession>
<dbReference type="Pfam" id="PF01476">
    <property type="entry name" value="LysM"/>
    <property type="match status" value="1"/>
</dbReference>
<feature type="signal peptide" evidence="5">
    <location>
        <begin position="1"/>
        <end position="28"/>
    </location>
</feature>
<protein>
    <submittedName>
        <fullName evidence="7">Glycosyl hydrolase family 25</fullName>
    </submittedName>
</protein>
<evidence type="ECO:0000259" key="6">
    <source>
        <dbReference type="PROSITE" id="PS51782"/>
    </source>
</evidence>
<reference evidence="8" key="1">
    <citation type="submission" date="2014-05" db="EMBL/GenBank/DDBJ databases">
        <title>Whole genome sequencing of Lactobacillus casei NRIC0644.</title>
        <authorList>
            <person name="Atarashi H."/>
            <person name="Yoshida Y."/>
            <person name="Fujimura S."/>
            <person name="Tanaka N."/>
            <person name="Shiwa Y."/>
            <person name="Yoshikawa H."/>
            <person name="Okada S."/>
            <person name="Nakagawa J."/>
        </authorList>
    </citation>
    <scope>NUCLEOTIDE SEQUENCE [LARGE SCALE GENOMIC DNA]</scope>
    <source>
        <strain evidence="8">NRIC0644</strain>
    </source>
</reference>
<gene>
    <name evidence="7" type="ORF">LC0644_0765</name>
</gene>
<dbReference type="AlphaFoldDB" id="A0A0C9PMI3"/>
<dbReference type="PROSITE" id="PS51782">
    <property type="entry name" value="LYSM"/>
    <property type="match status" value="1"/>
</dbReference>
<dbReference type="Pfam" id="PF01183">
    <property type="entry name" value="Glyco_hydro_25"/>
    <property type="match status" value="1"/>
</dbReference>
<dbReference type="SMART" id="SM00257">
    <property type="entry name" value="LysM"/>
    <property type="match status" value="1"/>
</dbReference>
<feature type="region of interest" description="Disordered" evidence="4">
    <location>
        <begin position="237"/>
        <end position="259"/>
    </location>
</feature>
<dbReference type="InterPro" id="IPR002053">
    <property type="entry name" value="Glyco_hydro_25"/>
</dbReference>
<dbReference type="PROSITE" id="PS51904">
    <property type="entry name" value="GLYCOSYL_HYDROL_F25_2"/>
    <property type="match status" value="1"/>
</dbReference>
<sequence>MKFKTKLITLVVAFLAAISFALPSQVNADKGDQGPDWAKYQGASGRYGTDQDKFVIAQIGGTYGGTYIDQWTYDSQIASAKAAGKRVHSYIWYGVGASSQLGLEALDRYMPRIKAQTPKGSIVALDYEDGASGNMAANTDAILAGMRRIHSEGYTPMYYSYKPYTLAHVDYQRILKEFPNSLWIAAYRDYLPTTKPDYGYFPSMDGVAIWQYTSAFGLSQGLDGNIDLLGVTDNGYSKQPETPSVPVTPAPSQPAKSNAASDTDYAQIGVFKPSVTVNIRTGAGTGYTAVGSYVPGESLVYDHVYIRGSYVWARYLSYSGQYHYVALGVNGGESYGSRSSGYTSPVSHMYYTVRSGDSFWSIASKYGISMYTLAANNGKSIYSLIYPGESLYIR</sequence>
<evidence type="ECO:0000256" key="3">
    <source>
        <dbReference type="ARBA" id="ARBA00023295"/>
    </source>
</evidence>
<proteinExistence type="inferred from homology"/>
<dbReference type="Proteomes" id="UP000032552">
    <property type="component" value="Unassembled WGS sequence"/>
</dbReference>
<dbReference type="SUPFAM" id="SSF54106">
    <property type="entry name" value="LysM domain"/>
    <property type="match status" value="1"/>
</dbReference>
<dbReference type="InterPro" id="IPR017853">
    <property type="entry name" value="GH"/>
</dbReference>